<evidence type="ECO:0000313" key="2">
    <source>
        <dbReference type="EMBL" id="PWA97851.1"/>
    </source>
</evidence>
<keyword evidence="3" id="KW-1185">Reference proteome</keyword>
<sequence length="87" mass="9823">MASLVLLLSELLKHHDAEFPNTLSSSQSSRFSSDTTMAANRGESCATAKRVTKKSSKTVFGVYRREEDLVKDDAELRKFMWNLNHDS</sequence>
<protein>
    <submittedName>
        <fullName evidence="2">Uncharacterized protein</fullName>
    </submittedName>
</protein>
<accession>A0A2U1QIJ1</accession>
<reference evidence="2 3" key="1">
    <citation type="journal article" date="2018" name="Mol. Plant">
        <title>The genome of Artemisia annua provides insight into the evolution of Asteraceae family and artemisinin biosynthesis.</title>
        <authorList>
            <person name="Shen Q."/>
            <person name="Zhang L."/>
            <person name="Liao Z."/>
            <person name="Wang S."/>
            <person name="Yan T."/>
            <person name="Shi P."/>
            <person name="Liu M."/>
            <person name="Fu X."/>
            <person name="Pan Q."/>
            <person name="Wang Y."/>
            <person name="Lv Z."/>
            <person name="Lu X."/>
            <person name="Zhang F."/>
            <person name="Jiang W."/>
            <person name="Ma Y."/>
            <person name="Chen M."/>
            <person name="Hao X."/>
            <person name="Li L."/>
            <person name="Tang Y."/>
            <person name="Lv G."/>
            <person name="Zhou Y."/>
            <person name="Sun X."/>
            <person name="Brodelius P.E."/>
            <person name="Rose J.K.C."/>
            <person name="Tang K."/>
        </authorList>
    </citation>
    <scope>NUCLEOTIDE SEQUENCE [LARGE SCALE GENOMIC DNA]</scope>
    <source>
        <strain evidence="3">cv. Huhao1</strain>
        <tissue evidence="2">Leaf</tissue>
    </source>
</reference>
<evidence type="ECO:0000313" key="3">
    <source>
        <dbReference type="Proteomes" id="UP000245207"/>
    </source>
</evidence>
<gene>
    <name evidence="2" type="ORF">CTI12_AA025190</name>
</gene>
<comment type="caution">
    <text evidence="2">The sequence shown here is derived from an EMBL/GenBank/DDBJ whole genome shotgun (WGS) entry which is preliminary data.</text>
</comment>
<feature type="compositionally biased region" description="Low complexity" evidence="1">
    <location>
        <begin position="24"/>
        <end position="33"/>
    </location>
</feature>
<dbReference type="AlphaFoldDB" id="A0A2U1QIJ1"/>
<feature type="region of interest" description="Disordered" evidence="1">
    <location>
        <begin position="19"/>
        <end position="44"/>
    </location>
</feature>
<dbReference type="Proteomes" id="UP000245207">
    <property type="component" value="Unassembled WGS sequence"/>
</dbReference>
<proteinExistence type="predicted"/>
<name>A0A2U1QIJ1_ARTAN</name>
<dbReference type="EMBL" id="PKPP01000096">
    <property type="protein sequence ID" value="PWA97851.1"/>
    <property type="molecule type" value="Genomic_DNA"/>
</dbReference>
<evidence type="ECO:0000256" key="1">
    <source>
        <dbReference type="SAM" id="MobiDB-lite"/>
    </source>
</evidence>
<organism evidence="2 3">
    <name type="scientific">Artemisia annua</name>
    <name type="common">Sweet wormwood</name>
    <dbReference type="NCBI Taxonomy" id="35608"/>
    <lineage>
        <taxon>Eukaryota</taxon>
        <taxon>Viridiplantae</taxon>
        <taxon>Streptophyta</taxon>
        <taxon>Embryophyta</taxon>
        <taxon>Tracheophyta</taxon>
        <taxon>Spermatophyta</taxon>
        <taxon>Magnoliopsida</taxon>
        <taxon>eudicotyledons</taxon>
        <taxon>Gunneridae</taxon>
        <taxon>Pentapetalae</taxon>
        <taxon>asterids</taxon>
        <taxon>campanulids</taxon>
        <taxon>Asterales</taxon>
        <taxon>Asteraceae</taxon>
        <taxon>Asteroideae</taxon>
        <taxon>Anthemideae</taxon>
        <taxon>Artemisiinae</taxon>
        <taxon>Artemisia</taxon>
    </lineage>
</organism>